<keyword evidence="11" id="KW-0275">Fatty acid biosynthesis</keyword>
<evidence type="ECO:0000259" key="14">
    <source>
        <dbReference type="PROSITE" id="PS50968"/>
    </source>
</evidence>
<dbReference type="AlphaFoldDB" id="A0A290Q481"/>
<dbReference type="Gene3D" id="2.40.50.100">
    <property type="match status" value="1"/>
</dbReference>
<organism evidence="16 17">
    <name type="scientific">Nibricoccus aquaticus</name>
    <dbReference type="NCBI Taxonomy" id="2576891"/>
    <lineage>
        <taxon>Bacteria</taxon>
        <taxon>Pseudomonadati</taxon>
        <taxon>Verrucomicrobiota</taxon>
        <taxon>Opitutia</taxon>
        <taxon>Opitutales</taxon>
        <taxon>Opitutaceae</taxon>
        <taxon>Nibricoccus</taxon>
    </lineage>
</organism>
<dbReference type="PANTHER" id="PTHR34069:SF2">
    <property type="entry name" value="BETA-KETOACYL-[ACYL-CARRIER-PROTEIN] SYNTHASE III"/>
    <property type="match status" value="1"/>
</dbReference>
<dbReference type="InterPro" id="IPR011053">
    <property type="entry name" value="Single_hybrid_motif"/>
</dbReference>
<comment type="cofactor">
    <cofactor evidence="1">
        <name>(R)-lipoate</name>
        <dbReference type="ChEBI" id="CHEBI:83088"/>
    </cofactor>
</comment>
<dbReference type="InterPro" id="IPR013751">
    <property type="entry name" value="ACP_syn_III_N"/>
</dbReference>
<reference evidence="16 17" key="1">
    <citation type="submission" date="2017-09" db="EMBL/GenBank/DDBJ databases">
        <title>Complete genome sequence of Verrucomicrobial strain HZ-65, isolated from freshwater.</title>
        <authorList>
            <person name="Choi A."/>
        </authorList>
    </citation>
    <scope>NUCLEOTIDE SEQUENCE [LARGE SCALE GENOMIC DNA]</scope>
    <source>
        <strain evidence="16 17">HZ-65</strain>
    </source>
</reference>
<keyword evidence="6" id="KW-0444">Lipid biosynthesis</keyword>
<dbReference type="EMBL" id="CP023344">
    <property type="protein sequence ID" value="ATC63304.1"/>
    <property type="molecule type" value="Genomic_DNA"/>
</dbReference>
<keyword evidence="17" id="KW-1185">Reference proteome</keyword>
<evidence type="ECO:0000256" key="2">
    <source>
        <dbReference type="ARBA" id="ARBA00005189"/>
    </source>
</evidence>
<keyword evidence="9" id="KW-0276">Fatty acid metabolism</keyword>
<dbReference type="GO" id="GO:0044550">
    <property type="term" value="P:secondary metabolite biosynthetic process"/>
    <property type="evidence" value="ECO:0007669"/>
    <property type="project" value="TreeGrafter"/>
</dbReference>
<evidence type="ECO:0000256" key="5">
    <source>
        <dbReference type="ARBA" id="ARBA00022490"/>
    </source>
</evidence>
<sequence>METFLIEVPVPSMGATVNELTVIDIVIEPGAAVTKGQKLAELESDKSVFEFESPCAGTIRAVVGRAGDIISTGAPFLRIETSDVSLKHLEVKAGEEAAVTKAPAVAANGHAAAAKTVVVAAPVARVTTQPVTSVAAAPARTGIQWTPRASKIAQEAGLDPAAITDIGATGPGGRVSGDDVAAYLEKRKAGGAVADAGAGATASAGGAAGFDLRAAETVCIAGVGYAIPSGIRSNSEILKSFPDMTEEEVIKLTGIRERRYAVNGETATSLAVIAVQHALEQAKIDVKEIDGVIMATLIPDQPVPAMASALAKQLGIPRALAFDLNAACSGWLYALEVGRAFIRSGTAKKLIVVTAELLSRITNPKDHATAFLFGDGAGAAVLTDAAGGHRLARMALSGDADQFEAIQRPGGGAIRPFPDPQGKDQEDFFLQMNGGAVFKHAVIAFADQIEATLKRHNLKPDEVAWIVPHQANERILRAVGKRVGIPYEKFVVTIGKYGNTSAASVSMALGWAAEEEIFNAGDKIIFCSVGAGLTFAGGLLVW</sequence>
<dbReference type="InterPro" id="IPR016039">
    <property type="entry name" value="Thiolase-like"/>
</dbReference>
<dbReference type="NCBIfam" id="NF006829">
    <property type="entry name" value="PRK09352.1"/>
    <property type="match status" value="1"/>
</dbReference>
<dbReference type="Pfam" id="PF08545">
    <property type="entry name" value="ACP_syn_III"/>
    <property type="match status" value="1"/>
</dbReference>
<dbReference type="SUPFAM" id="SSF47005">
    <property type="entry name" value="Peripheral subunit-binding domain of 2-oxo acid dehydrogenase complex"/>
    <property type="match status" value="1"/>
</dbReference>
<dbReference type="CDD" id="cd06849">
    <property type="entry name" value="lipoyl_domain"/>
    <property type="match status" value="1"/>
</dbReference>
<dbReference type="GO" id="GO:0004315">
    <property type="term" value="F:3-oxoacyl-[acyl-carrier-protein] synthase activity"/>
    <property type="evidence" value="ECO:0007669"/>
    <property type="project" value="InterPro"/>
</dbReference>
<evidence type="ECO:0000256" key="8">
    <source>
        <dbReference type="ARBA" id="ARBA00022823"/>
    </source>
</evidence>
<dbReference type="PROSITE" id="PS50968">
    <property type="entry name" value="BIOTINYL_LIPOYL"/>
    <property type="match status" value="1"/>
</dbReference>
<dbReference type="InterPro" id="IPR003016">
    <property type="entry name" value="2-oxoA_DH_lipoyl-BS"/>
</dbReference>
<comment type="pathway">
    <text evidence="2">Lipid metabolism.</text>
</comment>
<evidence type="ECO:0000256" key="1">
    <source>
        <dbReference type="ARBA" id="ARBA00001938"/>
    </source>
</evidence>
<evidence type="ECO:0000256" key="3">
    <source>
        <dbReference type="ARBA" id="ARBA00007317"/>
    </source>
</evidence>
<keyword evidence="13" id="KW-0012">Acyltransferase</keyword>
<dbReference type="InterPro" id="IPR036625">
    <property type="entry name" value="E3-bd_dom_sf"/>
</dbReference>
<dbReference type="Gene3D" id="4.10.320.10">
    <property type="entry name" value="E3-binding domain"/>
    <property type="match status" value="1"/>
</dbReference>
<dbReference type="InterPro" id="IPR004655">
    <property type="entry name" value="FabH"/>
</dbReference>
<evidence type="ECO:0000313" key="17">
    <source>
        <dbReference type="Proteomes" id="UP000217265"/>
    </source>
</evidence>
<accession>A0A290Q481</accession>
<dbReference type="PROSITE" id="PS00189">
    <property type="entry name" value="LIPOYL"/>
    <property type="match status" value="1"/>
</dbReference>
<keyword evidence="7" id="KW-0808">Transferase</keyword>
<evidence type="ECO:0000256" key="10">
    <source>
        <dbReference type="ARBA" id="ARBA00023098"/>
    </source>
</evidence>
<dbReference type="InterPro" id="IPR004167">
    <property type="entry name" value="PSBD"/>
</dbReference>
<evidence type="ECO:0000256" key="9">
    <source>
        <dbReference type="ARBA" id="ARBA00022832"/>
    </source>
</evidence>
<dbReference type="InterPro" id="IPR000089">
    <property type="entry name" value="Biotin_lipoyl"/>
</dbReference>
<keyword evidence="8" id="KW-0450">Lipoyl</keyword>
<dbReference type="CDD" id="cd00830">
    <property type="entry name" value="KAS_III"/>
    <property type="match status" value="1"/>
</dbReference>
<proteinExistence type="inferred from homology"/>
<dbReference type="Gene3D" id="3.40.47.10">
    <property type="match status" value="1"/>
</dbReference>
<evidence type="ECO:0000256" key="4">
    <source>
        <dbReference type="ARBA" id="ARBA00008642"/>
    </source>
</evidence>
<feature type="domain" description="Lipoyl-binding" evidence="14">
    <location>
        <begin position="5"/>
        <end position="80"/>
    </location>
</feature>
<dbReference type="Proteomes" id="UP000217265">
    <property type="component" value="Chromosome"/>
</dbReference>
<dbReference type="OrthoDB" id="9815506at2"/>
<evidence type="ECO:0000259" key="15">
    <source>
        <dbReference type="PROSITE" id="PS51826"/>
    </source>
</evidence>
<dbReference type="PANTHER" id="PTHR34069">
    <property type="entry name" value="3-OXOACYL-[ACYL-CARRIER-PROTEIN] SYNTHASE 3"/>
    <property type="match status" value="1"/>
</dbReference>
<dbReference type="NCBIfam" id="TIGR00747">
    <property type="entry name" value="fabH"/>
    <property type="match status" value="1"/>
</dbReference>
<dbReference type="Pfam" id="PF00364">
    <property type="entry name" value="Biotin_lipoyl"/>
    <property type="match status" value="1"/>
</dbReference>
<dbReference type="SUPFAM" id="SSF53901">
    <property type="entry name" value="Thiolase-like"/>
    <property type="match status" value="1"/>
</dbReference>
<keyword evidence="10" id="KW-0443">Lipid metabolism</keyword>
<evidence type="ECO:0000256" key="7">
    <source>
        <dbReference type="ARBA" id="ARBA00022679"/>
    </source>
</evidence>
<evidence type="ECO:0000313" key="16">
    <source>
        <dbReference type="EMBL" id="ATC63304.1"/>
    </source>
</evidence>
<dbReference type="KEGG" id="vbh:CMV30_04670"/>
<comment type="similarity">
    <text evidence="4">Belongs to the thiolase-like superfamily. FabH family.</text>
</comment>
<evidence type="ECO:0000256" key="11">
    <source>
        <dbReference type="ARBA" id="ARBA00023160"/>
    </source>
</evidence>
<dbReference type="Pfam" id="PF08541">
    <property type="entry name" value="ACP_syn_III_C"/>
    <property type="match status" value="1"/>
</dbReference>
<evidence type="ECO:0000256" key="12">
    <source>
        <dbReference type="ARBA" id="ARBA00023268"/>
    </source>
</evidence>
<keyword evidence="5" id="KW-0963">Cytoplasm</keyword>
<dbReference type="PROSITE" id="PS51826">
    <property type="entry name" value="PSBD"/>
    <property type="match status" value="1"/>
</dbReference>
<comment type="similarity">
    <text evidence="3">Belongs to the 2-oxoacid dehydrogenase family.</text>
</comment>
<dbReference type="InterPro" id="IPR013747">
    <property type="entry name" value="ACP_syn_III_C"/>
</dbReference>
<evidence type="ECO:0000256" key="6">
    <source>
        <dbReference type="ARBA" id="ARBA00022516"/>
    </source>
</evidence>
<dbReference type="Pfam" id="PF02817">
    <property type="entry name" value="E3_binding"/>
    <property type="match status" value="1"/>
</dbReference>
<dbReference type="RefSeq" id="WP_096054936.1">
    <property type="nucleotide sequence ID" value="NZ_CP023344.1"/>
</dbReference>
<dbReference type="GO" id="GO:0006633">
    <property type="term" value="P:fatty acid biosynthetic process"/>
    <property type="evidence" value="ECO:0007669"/>
    <property type="project" value="UniProtKB-KW"/>
</dbReference>
<name>A0A290Q481_9BACT</name>
<dbReference type="SUPFAM" id="SSF51230">
    <property type="entry name" value="Single hybrid motif"/>
    <property type="match status" value="1"/>
</dbReference>
<gene>
    <name evidence="16" type="ORF">CMV30_04670</name>
</gene>
<feature type="domain" description="Peripheral subunit-binding (PSBD)" evidence="15">
    <location>
        <begin position="144"/>
        <end position="184"/>
    </location>
</feature>
<keyword evidence="12" id="KW-0511">Multifunctional enzyme</keyword>
<evidence type="ECO:0000256" key="13">
    <source>
        <dbReference type="ARBA" id="ARBA00023315"/>
    </source>
</evidence>
<protein>
    <submittedName>
        <fullName evidence="16">3-oxoacyl-ACP synthase</fullName>
    </submittedName>
</protein>